<evidence type="ECO:0000313" key="1">
    <source>
        <dbReference type="EMBL" id="MBB6127378.1"/>
    </source>
</evidence>
<proteinExistence type="predicted"/>
<sequence length="370" mass="43203">MDHWHYGLRPKSPTFAVIMVTFFESSLDTISVHHVGNQSQEEIYALSTQPLELKDDIIPNLLMQYFLKPFEKTNEVYHLIHSSGNLALNEIHHFATQAFDDKEKFHEASEQIAKHLYKTTTHPNIKGGELYVVYFNQVQIEGNPLDAIGIFKSENKETYLKVYPDKGGFQVDYEQDAININKLDKGVLIFNIEKENGYKVVVVDKTNSGQETAVYWKDNFLQLRIRNDSFNQTNNTLGIYKNFVTEKLDDQFEMSKADKIDLLNRSMKYFKEKDEFNMDEFSNEVIGNPEAIESFKNFKNQYEQEFDSPIADNFVISDNAVKKQARVYKSVLKLDKNFHIYIHGDKELIEKGFDDGRSMNYYKVYFKEEA</sequence>
<protein>
    <recommendedName>
        <fullName evidence="3">Nucleoid associated protein NdpA</fullName>
    </recommendedName>
</protein>
<dbReference type="Pfam" id="PF04245">
    <property type="entry name" value="NA37"/>
    <property type="match status" value="1"/>
</dbReference>
<dbReference type="Proteomes" id="UP000548326">
    <property type="component" value="Unassembled WGS sequence"/>
</dbReference>
<organism evidence="1 2">
    <name type="scientific">Mucilaginibacter lappiensis</name>
    <dbReference type="NCBI Taxonomy" id="354630"/>
    <lineage>
        <taxon>Bacteria</taxon>
        <taxon>Pseudomonadati</taxon>
        <taxon>Bacteroidota</taxon>
        <taxon>Sphingobacteriia</taxon>
        <taxon>Sphingobacteriales</taxon>
        <taxon>Sphingobacteriaceae</taxon>
        <taxon>Mucilaginibacter</taxon>
    </lineage>
</organism>
<dbReference type="InterPro" id="IPR007358">
    <property type="entry name" value="Nucleoid_associated_NdpA"/>
</dbReference>
<reference evidence="1 2" key="1">
    <citation type="submission" date="2020-08" db="EMBL/GenBank/DDBJ databases">
        <title>Genomic Encyclopedia of Type Strains, Phase IV (KMG-V): Genome sequencing to study the core and pangenomes of soil and plant-associated prokaryotes.</title>
        <authorList>
            <person name="Whitman W."/>
        </authorList>
    </citation>
    <scope>NUCLEOTIDE SEQUENCE [LARGE SCALE GENOMIC DNA]</scope>
    <source>
        <strain evidence="1 2">MP601</strain>
    </source>
</reference>
<dbReference type="GO" id="GO:0009295">
    <property type="term" value="C:nucleoid"/>
    <property type="evidence" value="ECO:0007669"/>
    <property type="project" value="InterPro"/>
</dbReference>
<name>A0A841JFF6_9SPHI</name>
<accession>A0A841JFF6</accession>
<comment type="caution">
    <text evidence="1">The sequence shown here is derived from an EMBL/GenBank/DDBJ whole genome shotgun (WGS) entry which is preliminary data.</text>
</comment>
<evidence type="ECO:0000313" key="2">
    <source>
        <dbReference type="Proteomes" id="UP000548326"/>
    </source>
</evidence>
<evidence type="ECO:0008006" key="3">
    <source>
        <dbReference type="Google" id="ProtNLM"/>
    </source>
</evidence>
<gene>
    <name evidence="1" type="ORF">HDF22_001484</name>
</gene>
<dbReference type="EMBL" id="JACHCA010000003">
    <property type="protein sequence ID" value="MBB6127378.1"/>
    <property type="molecule type" value="Genomic_DNA"/>
</dbReference>
<dbReference type="AlphaFoldDB" id="A0A841JFF6"/>